<feature type="domain" description="Integrase catalytic" evidence="5">
    <location>
        <begin position="925"/>
        <end position="1088"/>
    </location>
</feature>
<dbReference type="EMBL" id="JAEFBK010000001">
    <property type="protein sequence ID" value="KAG7652027.1"/>
    <property type="molecule type" value="Genomic_DNA"/>
</dbReference>
<dbReference type="Pfam" id="PF13041">
    <property type="entry name" value="PPR_2"/>
    <property type="match status" value="3"/>
</dbReference>
<dbReference type="PROSITE" id="PS51375">
    <property type="entry name" value="PPR"/>
    <property type="match status" value="8"/>
</dbReference>
<evidence type="ECO:0000256" key="4">
    <source>
        <dbReference type="SAM" id="MobiDB-lite"/>
    </source>
</evidence>
<evidence type="ECO:0000256" key="3">
    <source>
        <dbReference type="PROSITE-ProRule" id="PRU00708"/>
    </source>
</evidence>
<feature type="repeat" description="PPR" evidence="3">
    <location>
        <begin position="329"/>
        <end position="362"/>
    </location>
</feature>
<sequence>MPITLNCLRTKLAEQSISKISYPFYTPSHVSSLFSLNLDPQTALSFSDWISRIPNFKHNVTSYASLVTLLCSQEIPYEVPKITILMIKSCNSVRDALFVVDFCRTMRKGDSFEIKYKLTPKCYNNLLSSLARFGLVEEMKRLYTEMLEDLVSPDIYTFNTLVNGYCKLGYVVEAKQYVTWLIQAGCDPDYFTYTSFITGHCRRKEVDAAFKVFKEMTQNGCHRNEVSYTQLIYGLFEAKKIDEALSLLVKMKDDNCCPNVRTYTVLIDALCGSGQKSEAMNLFKQMSESGIKPDDCMYTVLIQSFCSGDTLDEASGLLEHMLENGLMPNVITYNALIKGFCKKNVHKAMGLLSKMLEQNLVPDLITYNTLIAGQCSSGNLDSAYRLLSLMEESGLVPNQRTPPNMGSSANGLPATTDEAIVFTPQTIFNINTSNVTKLTSNNYLMWSLQIHALLDGYELAGHLDGSIETPAPTLTTNNVVSANPRYTLWKRQDRLIFSALIGAISPPVQPLVSRATKASQIWETLTNTYAKPSYGHIKQLRTQIKQLKKGTKTIDEYVLSHTTLLDQLAILGKPMEHEEQVERILEGLPEDYKTVVDQIEGKDNTPSITEIHERLINHEAKLLSTAALSSSSLPMSANVAQQRHHNNNRNNNQNKNRTQGNTYTNNWQPSANNKSGQRPFKPYLGKCQICNVQGHSARRCPQLQAMQPSSSSSASTFTPWQPRANLAMGAPYTANNWLLDSGATHHITSDLNALALHQPYNGGDDVMIADGTGLKITKTGSTFLPSNARDLTLNKVLYVPDIQKNLVSVYRLCNTNQVSVEFFPASFQVKDLNTGTLLLQGRTKDELYEWPVTNPKATALFTTPSPKTTLSSWHSRLGHPSSSILNTLISKFSLPVSVSASNKLACSDCFINKSHKLPFAISSIKSTSPLEYIFSDVWMSPIISPDNYKYYLVLVDHHTRYTWLYPLQQKSQVKSTFIAFKALVENRFQAKIRTLYSDNGGEFIALREFLVSNGISHLTSPPHTPEHNGLSERKHRHIVETGLTLLTQASVPREYWPYAFAAAVYLINRMPTPVLSMESPFQKLFGSKPNYERLRVFGCLCFPWLRPYTRNKLEERSRRCVFLGYSLTQTAYLCFDVEHKRLYTSRHVVFDEASFPFSNLTSQNSLPTVTFEQSSSPLVTPILSSSSVLPSRLSSPCTVLHQQQPPVTTPNSPHSSQPTTSPAPLSPHRSTTTDFQVPQVCSSSPLSSSSSSLNSEPTAPNENGPDPQAQSPLIGPLPNPTHEAFIGPLPNPNRNPTNEIEPTPAPHPKPVKPTTTTTTPNRTTVSDASHQPTAPQQNQHNMKTRAKNNIKKPNTKFSLTATLPNRSPSEPTNVTQALKDKKWRFAMSDEFDAQQRNHTWDLVPHESQHLVGCKWVFKLKYLPNGAIDKYKARLVAKGFNQQYGVDYAETFSPVIKSTTIRLVLDVAVKKDWEIKQLDVNNAFLQGTLTEEVYMAQPPGFIDKDRPTHVCRLRKAIYGLKQAPRAWYMELKQHLFNIGFVNSLSDASLFIYCHGTTFVYVLVYVDDIIVTGSDKSSIDAVLTSLAERFSIKDPTDLHYFLGIEATRTKQGLHLMQRKYIKDLLAKHNMADAKPVLTPLPTSPKLTLHGGTKLNDASEYRSVVGSLQYLAFTRPDIAYAVNRLSQLMHQPTEDHWQAAKRVLRYLAGTSTHGIFLDTTSPLNLHAFSDADWAGDSDDYVSTNAYVIYLGKNPISWSSKKQRGVARSSTESEYRAVANAASEVKWLCSLLSELHIRLPIRPSIFCDNIGATYLCANPVFHSRMKHIAIDYHFVRNMIQSGALRVSHVSTRDQLADALTKPLSRAHFQSACFKIGVRQLPPS</sequence>
<organism evidence="6 7">
    <name type="scientific">Arabidopsis thaliana x Arabidopsis arenosa</name>
    <dbReference type="NCBI Taxonomy" id="1240361"/>
    <lineage>
        <taxon>Eukaryota</taxon>
        <taxon>Viridiplantae</taxon>
        <taxon>Streptophyta</taxon>
        <taxon>Embryophyta</taxon>
        <taxon>Tracheophyta</taxon>
        <taxon>Spermatophyta</taxon>
        <taxon>Magnoliopsida</taxon>
        <taxon>eudicotyledons</taxon>
        <taxon>Gunneridae</taxon>
        <taxon>Pentapetalae</taxon>
        <taxon>rosids</taxon>
        <taxon>malvids</taxon>
        <taxon>Brassicales</taxon>
        <taxon>Brassicaceae</taxon>
        <taxon>Camelineae</taxon>
        <taxon>Arabidopsis</taxon>
    </lineage>
</organism>
<feature type="repeat" description="PPR" evidence="3">
    <location>
        <begin position="119"/>
        <end position="153"/>
    </location>
</feature>
<keyword evidence="7" id="KW-1185">Reference proteome</keyword>
<dbReference type="Pfam" id="PF14223">
    <property type="entry name" value="Retrotran_gag_2"/>
    <property type="match status" value="1"/>
</dbReference>
<feature type="compositionally biased region" description="Polar residues" evidence="4">
    <location>
        <begin position="1325"/>
        <end position="1341"/>
    </location>
</feature>
<evidence type="ECO:0000256" key="1">
    <source>
        <dbReference type="ARBA" id="ARBA00007626"/>
    </source>
</evidence>
<dbReference type="InterPro" id="IPR002885">
    <property type="entry name" value="PPR_rpt"/>
</dbReference>
<feature type="repeat" description="PPR" evidence="3">
    <location>
        <begin position="259"/>
        <end position="293"/>
    </location>
</feature>
<dbReference type="InterPro" id="IPR057670">
    <property type="entry name" value="SH3_retrovirus"/>
</dbReference>
<dbReference type="Proteomes" id="UP000694240">
    <property type="component" value="Chromosome 1"/>
</dbReference>
<feature type="repeat" description="PPR" evidence="3">
    <location>
        <begin position="363"/>
        <end position="397"/>
    </location>
</feature>
<feature type="repeat" description="PPR" evidence="3">
    <location>
        <begin position="189"/>
        <end position="223"/>
    </location>
</feature>
<evidence type="ECO:0000256" key="2">
    <source>
        <dbReference type="ARBA" id="ARBA00022737"/>
    </source>
</evidence>
<proteinExistence type="inferred from homology"/>
<dbReference type="GO" id="GO:0015074">
    <property type="term" value="P:DNA integration"/>
    <property type="evidence" value="ECO:0007669"/>
    <property type="project" value="InterPro"/>
</dbReference>
<reference evidence="6 7" key="1">
    <citation type="submission" date="2020-12" db="EMBL/GenBank/DDBJ databases">
        <title>Concerted genomic and epigenomic changes stabilize Arabidopsis allopolyploids.</title>
        <authorList>
            <person name="Chen Z."/>
        </authorList>
    </citation>
    <scope>NUCLEOTIDE SEQUENCE [LARGE SCALE GENOMIC DNA]</scope>
    <source>
        <strain evidence="6">Allo738</strain>
        <tissue evidence="6">Leaf</tissue>
    </source>
</reference>
<dbReference type="InterPro" id="IPR013103">
    <property type="entry name" value="RVT_2"/>
</dbReference>
<dbReference type="NCBIfam" id="TIGR00756">
    <property type="entry name" value="PPR"/>
    <property type="match status" value="7"/>
</dbReference>
<dbReference type="Pfam" id="PF01535">
    <property type="entry name" value="PPR"/>
    <property type="match status" value="1"/>
</dbReference>
<protein>
    <submittedName>
        <fullName evidence="6">Pentatricopeptide repeat</fullName>
    </submittedName>
</protein>
<feature type="compositionally biased region" description="Low complexity" evidence="4">
    <location>
        <begin position="1312"/>
        <end position="1324"/>
    </location>
</feature>
<dbReference type="InterPro" id="IPR001584">
    <property type="entry name" value="Integrase_cat-core"/>
</dbReference>
<dbReference type="PROSITE" id="PS50994">
    <property type="entry name" value="INTEGRASE"/>
    <property type="match status" value="1"/>
</dbReference>
<feature type="region of interest" description="Disordered" evidence="4">
    <location>
        <begin position="633"/>
        <end position="677"/>
    </location>
</feature>
<dbReference type="CDD" id="cd09272">
    <property type="entry name" value="RNase_HI_RT_Ty1"/>
    <property type="match status" value="1"/>
</dbReference>
<feature type="region of interest" description="Disordered" evidence="4">
    <location>
        <begin position="1194"/>
        <end position="1354"/>
    </location>
</feature>
<dbReference type="PANTHER" id="PTHR47941">
    <property type="entry name" value="PENTATRICOPEPTIDE REPEAT-CONTAINING PROTEIN 3, MITOCHONDRIAL"/>
    <property type="match status" value="1"/>
</dbReference>
<evidence type="ECO:0000259" key="5">
    <source>
        <dbReference type="PROSITE" id="PS50994"/>
    </source>
</evidence>
<dbReference type="InterPro" id="IPR054722">
    <property type="entry name" value="PolX-like_BBD"/>
</dbReference>
<keyword evidence="2" id="KW-0677">Repeat</keyword>
<feature type="repeat" description="PPR" evidence="3">
    <location>
        <begin position="224"/>
        <end position="258"/>
    </location>
</feature>
<dbReference type="Pfam" id="PF07727">
    <property type="entry name" value="RVT_2"/>
    <property type="match status" value="1"/>
</dbReference>
<comment type="caution">
    <text evidence="6">The sequence shown here is derived from an EMBL/GenBank/DDBJ whole genome shotgun (WGS) entry which is preliminary data.</text>
</comment>
<accession>A0A8T2GY16</accession>
<dbReference type="Pfam" id="PF12854">
    <property type="entry name" value="PPR_1"/>
    <property type="match status" value="1"/>
</dbReference>
<dbReference type="InterPro" id="IPR025724">
    <property type="entry name" value="GAG-pre-integrase_dom"/>
</dbReference>
<feature type="repeat" description="PPR" evidence="3">
    <location>
        <begin position="294"/>
        <end position="328"/>
    </location>
</feature>
<feature type="compositionally biased region" description="Low complexity" evidence="4">
    <location>
        <begin position="1242"/>
        <end position="1255"/>
    </location>
</feature>
<feature type="repeat" description="PPR" evidence="3">
    <location>
        <begin position="154"/>
        <end position="188"/>
    </location>
</feature>
<feature type="compositionally biased region" description="Basic residues" evidence="4">
    <location>
        <begin position="1342"/>
        <end position="1354"/>
    </location>
</feature>
<feature type="compositionally biased region" description="Low complexity" evidence="4">
    <location>
        <begin position="648"/>
        <end position="657"/>
    </location>
</feature>
<gene>
    <name evidence="6" type="ORF">ISN45_At01g068160</name>
</gene>
<evidence type="ECO:0000313" key="7">
    <source>
        <dbReference type="Proteomes" id="UP000694240"/>
    </source>
</evidence>
<feature type="compositionally biased region" description="Polar residues" evidence="4">
    <location>
        <begin position="1200"/>
        <end position="1241"/>
    </location>
</feature>
<feature type="compositionally biased region" description="Polar residues" evidence="4">
    <location>
        <begin position="658"/>
        <end position="676"/>
    </location>
</feature>
<dbReference type="Pfam" id="PF25597">
    <property type="entry name" value="SH3_retrovirus"/>
    <property type="match status" value="1"/>
</dbReference>
<comment type="similarity">
    <text evidence="1">Belongs to the PPR family. P subfamily.</text>
</comment>
<dbReference type="Pfam" id="PF22936">
    <property type="entry name" value="Pol_BBD"/>
    <property type="match status" value="1"/>
</dbReference>
<name>A0A8T2GY16_9BRAS</name>
<dbReference type="Pfam" id="PF13976">
    <property type="entry name" value="gag_pre-integrs"/>
    <property type="match status" value="1"/>
</dbReference>
<dbReference type="Pfam" id="PF00665">
    <property type="entry name" value="rve"/>
    <property type="match status" value="1"/>
</dbReference>
<evidence type="ECO:0000313" key="6">
    <source>
        <dbReference type="EMBL" id="KAG7652027.1"/>
    </source>
</evidence>